<evidence type="ECO:0000259" key="4">
    <source>
        <dbReference type="PROSITE" id="PS51118"/>
    </source>
</evidence>
<organism evidence="5 6">
    <name type="scientific">Nocardioides panacihumi</name>
    <dbReference type="NCBI Taxonomy" id="400774"/>
    <lineage>
        <taxon>Bacteria</taxon>
        <taxon>Bacillati</taxon>
        <taxon>Actinomycetota</taxon>
        <taxon>Actinomycetes</taxon>
        <taxon>Propionibacteriales</taxon>
        <taxon>Nocardioidaceae</taxon>
        <taxon>Nocardioides</taxon>
    </lineage>
</organism>
<dbReference type="InterPro" id="IPR002577">
    <property type="entry name" value="HTH_HxlR"/>
</dbReference>
<feature type="domain" description="HTH hxlR-type" evidence="4">
    <location>
        <begin position="20"/>
        <end position="118"/>
    </location>
</feature>
<protein>
    <recommendedName>
        <fullName evidence="4">HTH hxlR-type domain-containing protein</fullName>
    </recommendedName>
</protein>
<dbReference type="InterPro" id="IPR036390">
    <property type="entry name" value="WH_DNA-bd_sf"/>
</dbReference>
<evidence type="ECO:0000256" key="1">
    <source>
        <dbReference type="ARBA" id="ARBA00023015"/>
    </source>
</evidence>
<keyword evidence="3" id="KW-0804">Transcription</keyword>
<dbReference type="InterPro" id="IPR036388">
    <property type="entry name" value="WH-like_DNA-bd_sf"/>
</dbReference>
<dbReference type="PROSITE" id="PS51118">
    <property type="entry name" value="HTH_HXLR"/>
    <property type="match status" value="1"/>
</dbReference>
<dbReference type="Gene3D" id="1.10.10.10">
    <property type="entry name" value="Winged helix-like DNA-binding domain superfamily/Winged helix DNA-binding domain"/>
    <property type="match status" value="1"/>
</dbReference>
<gene>
    <name evidence="5" type="ORF">GCM10009798_16740</name>
</gene>
<evidence type="ECO:0000313" key="6">
    <source>
        <dbReference type="Proteomes" id="UP001500571"/>
    </source>
</evidence>
<sequence>MQIYRECYHSGMPKRYEQYCPMAHALDLVGDRWALLVIRELMHGPKRYTDLVDRLQGIGTNILATRLRDLESNGVVSRRVLPPPAASKVYELTEYGRGLRPAMRELALWGARSLGPPVAGDELFDGWLANAMDTVIARLAPPGRFEFRVGTEVASLVDGEVVDGPIADPQVVVEGDPEGIYGLFVNRCLDLVTVTGDRVLLERLLDVAPERIEQPARA</sequence>
<name>A0ABN2QTR3_9ACTN</name>
<comment type="caution">
    <text evidence="5">The sequence shown here is derived from an EMBL/GenBank/DDBJ whole genome shotgun (WGS) entry which is preliminary data.</text>
</comment>
<dbReference type="Pfam" id="PF01638">
    <property type="entry name" value="HxlR"/>
    <property type="match status" value="1"/>
</dbReference>
<evidence type="ECO:0000256" key="2">
    <source>
        <dbReference type="ARBA" id="ARBA00023125"/>
    </source>
</evidence>
<dbReference type="Proteomes" id="UP001500571">
    <property type="component" value="Unassembled WGS sequence"/>
</dbReference>
<keyword evidence="2" id="KW-0238">DNA-binding</keyword>
<keyword evidence="1" id="KW-0805">Transcription regulation</keyword>
<dbReference type="SUPFAM" id="SSF46785">
    <property type="entry name" value="Winged helix' DNA-binding domain"/>
    <property type="match status" value="1"/>
</dbReference>
<reference evidence="5 6" key="1">
    <citation type="journal article" date="2019" name="Int. J. Syst. Evol. Microbiol.">
        <title>The Global Catalogue of Microorganisms (GCM) 10K type strain sequencing project: providing services to taxonomists for standard genome sequencing and annotation.</title>
        <authorList>
            <consortium name="The Broad Institute Genomics Platform"/>
            <consortium name="The Broad Institute Genome Sequencing Center for Infectious Disease"/>
            <person name="Wu L."/>
            <person name="Ma J."/>
        </authorList>
    </citation>
    <scope>NUCLEOTIDE SEQUENCE [LARGE SCALE GENOMIC DNA]</scope>
    <source>
        <strain evidence="5 6">JCM 15309</strain>
    </source>
</reference>
<evidence type="ECO:0000313" key="5">
    <source>
        <dbReference type="EMBL" id="GAA1957910.1"/>
    </source>
</evidence>
<proteinExistence type="predicted"/>
<evidence type="ECO:0000256" key="3">
    <source>
        <dbReference type="ARBA" id="ARBA00023163"/>
    </source>
</evidence>
<dbReference type="PANTHER" id="PTHR33204">
    <property type="entry name" value="TRANSCRIPTIONAL REGULATOR, MARR FAMILY"/>
    <property type="match status" value="1"/>
</dbReference>
<accession>A0ABN2QTR3</accession>
<keyword evidence="6" id="KW-1185">Reference proteome</keyword>
<dbReference type="EMBL" id="BAAAPB010000001">
    <property type="protein sequence ID" value="GAA1957910.1"/>
    <property type="molecule type" value="Genomic_DNA"/>
</dbReference>
<dbReference type="PANTHER" id="PTHR33204:SF18">
    <property type="entry name" value="TRANSCRIPTIONAL REGULATORY PROTEIN"/>
    <property type="match status" value="1"/>
</dbReference>